<dbReference type="InterPro" id="IPR011990">
    <property type="entry name" value="TPR-like_helical_dom_sf"/>
</dbReference>
<proteinExistence type="predicted"/>
<keyword evidence="1" id="KW-0677">Repeat</keyword>
<dbReference type="Pfam" id="PF13374">
    <property type="entry name" value="TPR_10"/>
    <property type="match status" value="1"/>
</dbReference>
<evidence type="ECO:0000256" key="1">
    <source>
        <dbReference type="ARBA" id="ARBA00022737"/>
    </source>
</evidence>
<dbReference type="Proteomes" id="UP001153069">
    <property type="component" value="Unassembled WGS sequence"/>
</dbReference>
<dbReference type="AlphaFoldDB" id="A0A9N8F0H3"/>
<reference evidence="4" key="1">
    <citation type="submission" date="2020-06" db="EMBL/GenBank/DDBJ databases">
        <authorList>
            <consortium name="Plant Systems Biology data submission"/>
        </authorList>
    </citation>
    <scope>NUCLEOTIDE SEQUENCE</scope>
    <source>
        <strain evidence="4">D6</strain>
    </source>
</reference>
<dbReference type="EMBL" id="CAICTM010002361">
    <property type="protein sequence ID" value="CAB9528961.1"/>
    <property type="molecule type" value="Genomic_DNA"/>
</dbReference>
<name>A0A9N8F0H3_9STRA</name>
<feature type="repeat" description="TPR" evidence="3">
    <location>
        <begin position="428"/>
        <end position="461"/>
    </location>
</feature>
<evidence type="ECO:0000313" key="5">
    <source>
        <dbReference type="Proteomes" id="UP001153069"/>
    </source>
</evidence>
<organism evidence="4 5">
    <name type="scientific">Seminavis robusta</name>
    <dbReference type="NCBI Taxonomy" id="568900"/>
    <lineage>
        <taxon>Eukaryota</taxon>
        <taxon>Sar</taxon>
        <taxon>Stramenopiles</taxon>
        <taxon>Ochrophyta</taxon>
        <taxon>Bacillariophyta</taxon>
        <taxon>Bacillariophyceae</taxon>
        <taxon>Bacillariophycidae</taxon>
        <taxon>Naviculales</taxon>
        <taxon>Naviculaceae</taxon>
        <taxon>Seminavis</taxon>
    </lineage>
</organism>
<keyword evidence="5" id="KW-1185">Reference proteome</keyword>
<feature type="repeat" description="TPR" evidence="3">
    <location>
        <begin position="470"/>
        <end position="503"/>
    </location>
</feature>
<dbReference type="OrthoDB" id="197174at2759"/>
<feature type="repeat" description="TPR" evidence="3">
    <location>
        <begin position="344"/>
        <end position="377"/>
    </location>
</feature>
<dbReference type="PROSITE" id="PS50293">
    <property type="entry name" value="TPR_REGION"/>
    <property type="match status" value="1"/>
</dbReference>
<feature type="repeat" description="TPR" evidence="3">
    <location>
        <begin position="554"/>
        <end position="587"/>
    </location>
</feature>
<comment type="caution">
    <text evidence="4">The sequence shown here is derived from an EMBL/GenBank/DDBJ whole genome shotgun (WGS) entry which is preliminary data.</text>
</comment>
<dbReference type="Pfam" id="PF13424">
    <property type="entry name" value="TPR_12"/>
    <property type="match status" value="3"/>
</dbReference>
<protein>
    <submittedName>
        <fullName evidence="4">Kinesin light chain</fullName>
    </submittedName>
</protein>
<accession>A0A9N8F0H3</accession>
<evidence type="ECO:0000313" key="4">
    <source>
        <dbReference type="EMBL" id="CAB9528961.1"/>
    </source>
</evidence>
<dbReference type="PROSITE" id="PS50005">
    <property type="entry name" value="TPR"/>
    <property type="match status" value="5"/>
</dbReference>
<evidence type="ECO:0000256" key="2">
    <source>
        <dbReference type="ARBA" id="ARBA00022803"/>
    </source>
</evidence>
<dbReference type="SUPFAM" id="SSF48452">
    <property type="entry name" value="TPR-like"/>
    <property type="match status" value="1"/>
</dbReference>
<evidence type="ECO:0000256" key="3">
    <source>
        <dbReference type="PROSITE-ProRule" id="PRU00339"/>
    </source>
</evidence>
<sequence length="612" mass="67680">MTGKSGDPAQQQLDTLGVSVSHLEHIFLEEISNFTDTTTGDPLSRDSKIYQVENLKGPPGVIRQKGANTRCPIDGRMGAAYVHCLRGEDHVGEATKMLSYSWSYTIGDIVDTLSEFCHQNNLDPKRTYVWICCLCVNQHRVVENNSKEISGMISPTKVDFFAIFGDRVKKIKHLLAMMAPWKAPVALTRVWCIFEIFTAHSTDGCKVDILMPPKEKYSLEQDVINNDGGIDALYETLGNTKVENAKASVDSDRRAILARVIWGVGYQPLNHEVNKLLREWMLSVLTQLVDSRENTNDKDYVDFCNRIGAVLKGHGELDAAMKLHQAALTICETVLGQNHEEATASTYHSIGNAIAAKGDYDDALAKLQKALILQEQALGKDHPDVAESYNSIGLVLTEMGDYEDALANYREALAMKLLAFGKHHSDVAVAYNNIGSVLNEMENYEGALSKYKEAVAIQESVLGKDHPSVATTYNNIGTVLNDMGDYEGALSKHNEALAIRLSVLGKDHIDVAQSYNNIGLTLEDMKDYEGALSRHNEALAIRLSAFGRDHPSVANTYNNIGSILFNMGDLSGALTKFEECLAIRKPVLGLDHPDTEICLDWIEDIKEELDEQ</sequence>
<feature type="repeat" description="TPR" evidence="3">
    <location>
        <begin position="386"/>
        <end position="419"/>
    </location>
</feature>
<dbReference type="PANTHER" id="PTHR45641:SF1">
    <property type="entry name" value="AAA+ ATPASE DOMAIN-CONTAINING PROTEIN"/>
    <property type="match status" value="1"/>
</dbReference>
<dbReference type="PANTHER" id="PTHR45641">
    <property type="entry name" value="TETRATRICOPEPTIDE REPEAT PROTEIN (AFU_ORTHOLOGUE AFUA_6G03870)"/>
    <property type="match status" value="1"/>
</dbReference>
<gene>
    <name evidence="4" type="ORF">SEMRO_2363_G324930.1</name>
</gene>
<dbReference type="Gene3D" id="1.25.40.10">
    <property type="entry name" value="Tetratricopeptide repeat domain"/>
    <property type="match status" value="2"/>
</dbReference>
<dbReference type="SMART" id="SM00028">
    <property type="entry name" value="TPR"/>
    <property type="match status" value="7"/>
</dbReference>
<keyword evidence="2 3" id="KW-0802">TPR repeat</keyword>
<dbReference type="InterPro" id="IPR019734">
    <property type="entry name" value="TPR_rpt"/>
</dbReference>